<protein>
    <submittedName>
        <fullName evidence="2">Uncharacterized protein</fullName>
    </submittedName>
</protein>
<reference evidence="2" key="1">
    <citation type="submission" date="2020-11" db="EMBL/GenBank/DDBJ databases">
        <authorList>
            <person name="Tran Van P."/>
        </authorList>
    </citation>
    <scope>NUCLEOTIDE SEQUENCE</scope>
</reference>
<evidence type="ECO:0000313" key="2">
    <source>
        <dbReference type="EMBL" id="CAD7412431.1"/>
    </source>
</evidence>
<name>A0A7R9DCY2_TIMPO</name>
<dbReference type="AlphaFoldDB" id="A0A7R9DCY2"/>
<feature type="region of interest" description="Disordered" evidence="1">
    <location>
        <begin position="1"/>
        <end position="28"/>
    </location>
</feature>
<organism evidence="2">
    <name type="scientific">Timema poppense</name>
    <name type="common">Walking stick</name>
    <dbReference type="NCBI Taxonomy" id="170557"/>
    <lineage>
        <taxon>Eukaryota</taxon>
        <taxon>Metazoa</taxon>
        <taxon>Ecdysozoa</taxon>
        <taxon>Arthropoda</taxon>
        <taxon>Hexapoda</taxon>
        <taxon>Insecta</taxon>
        <taxon>Pterygota</taxon>
        <taxon>Neoptera</taxon>
        <taxon>Polyneoptera</taxon>
        <taxon>Phasmatodea</taxon>
        <taxon>Timematodea</taxon>
        <taxon>Timematoidea</taxon>
        <taxon>Timematidae</taxon>
        <taxon>Timema</taxon>
    </lineage>
</organism>
<proteinExistence type="predicted"/>
<accession>A0A7R9DCY2</accession>
<gene>
    <name evidence="2" type="ORF">TPSB3V08_LOCUS8416</name>
</gene>
<sequence>MAAPRGSTSAHAELGRSAAGEENTKKDHAVCGDGFTALASTGLNLSSGSTSWTLGQPNQGISIQPGRLATSMKGFVRASQTTIITSRLSEQVFGTSMAPTRVDDIVPKPLDKRIGGTGKIWRRRTAPGPGSGP</sequence>
<feature type="compositionally biased region" description="Polar residues" evidence="1">
    <location>
        <begin position="1"/>
        <end position="10"/>
    </location>
</feature>
<feature type="region of interest" description="Disordered" evidence="1">
    <location>
        <begin position="106"/>
        <end position="133"/>
    </location>
</feature>
<dbReference type="EMBL" id="OD006008">
    <property type="protein sequence ID" value="CAD7412431.1"/>
    <property type="molecule type" value="Genomic_DNA"/>
</dbReference>
<evidence type="ECO:0000256" key="1">
    <source>
        <dbReference type="SAM" id="MobiDB-lite"/>
    </source>
</evidence>